<gene>
    <name evidence="1" type="ORF">OW763_09110</name>
</gene>
<accession>A0ABT4D075</accession>
<evidence type="ECO:0000313" key="1">
    <source>
        <dbReference type="EMBL" id="MCY6484497.1"/>
    </source>
</evidence>
<dbReference type="PANTHER" id="PTHR38471:SF2">
    <property type="entry name" value="FOUR HELIX BUNDLE PROTEIN"/>
    <property type="match status" value="1"/>
</dbReference>
<dbReference type="Pfam" id="PF05635">
    <property type="entry name" value="23S_rRNA_IVP"/>
    <property type="match status" value="1"/>
</dbReference>
<protein>
    <submittedName>
        <fullName evidence="1">Four helix bundle protein</fullName>
    </submittedName>
</protein>
<proteinExistence type="predicted"/>
<dbReference type="PIRSF" id="PIRSF035652">
    <property type="entry name" value="CHP02436"/>
    <property type="match status" value="1"/>
</dbReference>
<dbReference type="NCBIfam" id="TIGR02436">
    <property type="entry name" value="four helix bundle protein"/>
    <property type="match status" value="1"/>
</dbReference>
<keyword evidence="2" id="KW-1185">Reference proteome</keyword>
<organism evidence="1 2">
    <name type="scientific">Clostridium aestuarii</name>
    <dbReference type="NCBI Taxonomy" id="338193"/>
    <lineage>
        <taxon>Bacteria</taxon>
        <taxon>Bacillati</taxon>
        <taxon>Bacillota</taxon>
        <taxon>Clostridia</taxon>
        <taxon>Eubacteriales</taxon>
        <taxon>Clostridiaceae</taxon>
        <taxon>Clostridium</taxon>
    </lineage>
</organism>
<dbReference type="PANTHER" id="PTHR38471">
    <property type="entry name" value="FOUR HELIX BUNDLE PROTEIN"/>
    <property type="match status" value="1"/>
</dbReference>
<dbReference type="Proteomes" id="UP001078443">
    <property type="component" value="Unassembled WGS sequence"/>
</dbReference>
<dbReference type="InterPro" id="IPR012657">
    <property type="entry name" value="23S_rRNA-intervening_sequence"/>
</dbReference>
<comment type="caution">
    <text evidence="1">The sequence shown here is derived from an EMBL/GenBank/DDBJ whole genome shotgun (WGS) entry which is preliminary data.</text>
</comment>
<name>A0ABT4D075_9CLOT</name>
<dbReference type="EMBL" id="JAPQER010000003">
    <property type="protein sequence ID" value="MCY6484497.1"/>
    <property type="molecule type" value="Genomic_DNA"/>
</dbReference>
<dbReference type="SUPFAM" id="SSF158446">
    <property type="entry name" value="IVS-encoded protein-like"/>
    <property type="match status" value="1"/>
</dbReference>
<sequence length="127" mass="14821">MRNLNNSIVYKNAFNFSIRMIELYKYLCAEKKEYILSKQIVRSGTSIGANIREGLDAQSDKDFLSKFNIALKEAVETDYWIELLVETKFLTQFKGKSLINDLHEIIRMLNSIVKTTKQKINYQTNTN</sequence>
<dbReference type="InterPro" id="IPR036583">
    <property type="entry name" value="23S_rRNA_IVS_sf"/>
</dbReference>
<dbReference type="Gene3D" id="1.20.1440.60">
    <property type="entry name" value="23S rRNA-intervening sequence"/>
    <property type="match status" value="1"/>
</dbReference>
<reference evidence="1" key="1">
    <citation type="submission" date="2022-12" db="EMBL/GenBank/DDBJ databases">
        <authorList>
            <person name="Wang J."/>
        </authorList>
    </citation>
    <scope>NUCLEOTIDE SEQUENCE</scope>
    <source>
        <strain evidence="1">HY-45-18</strain>
    </source>
</reference>
<evidence type="ECO:0000313" key="2">
    <source>
        <dbReference type="Proteomes" id="UP001078443"/>
    </source>
</evidence>
<dbReference type="RefSeq" id="WP_268040797.1">
    <property type="nucleotide sequence ID" value="NZ_JAPQER010000003.1"/>
</dbReference>